<evidence type="ECO:0000313" key="2">
    <source>
        <dbReference type="EMBL" id="PXX58057.1"/>
    </source>
</evidence>
<dbReference type="InterPro" id="IPR003325">
    <property type="entry name" value="TerD"/>
</dbReference>
<dbReference type="Proteomes" id="UP000247569">
    <property type="component" value="Unassembled WGS sequence"/>
</dbReference>
<reference evidence="2 3" key="1">
    <citation type="submission" date="2018-05" db="EMBL/GenBank/DDBJ databases">
        <title>Genomic Encyclopedia of Type Strains, Phase IV (KMG-IV): sequencing the most valuable type-strain genomes for metagenomic binning, comparative biology and taxonomic classification.</title>
        <authorList>
            <person name="Goeker M."/>
        </authorList>
    </citation>
    <scope>NUCLEOTIDE SEQUENCE [LARGE SCALE GENOMIC DNA]</scope>
    <source>
        <strain evidence="2 3">DSM 44704</strain>
    </source>
</reference>
<accession>A0A318KET5</accession>
<dbReference type="Pfam" id="PF02342">
    <property type="entry name" value="TerD"/>
    <property type="match status" value="1"/>
</dbReference>
<dbReference type="InterPro" id="IPR051324">
    <property type="entry name" value="Stress/Tellurium_Resist"/>
</dbReference>
<dbReference type="PANTHER" id="PTHR32097:SF17">
    <property type="entry name" value="CAMP-BINDING PROTEIN 1-RELATED"/>
    <property type="match status" value="1"/>
</dbReference>
<dbReference type="OrthoDB" id="56224at2"/>
<feature type="domain" description="TerD" evidence="1">
    <location>
        <begin position="50"/>
        <end position="110"/>
    </location>
</feature>
<organism evidence="2 3">
    <name type="scientific">Nocardia tenerifensis</name>
    <dbReference type="NCBI Taxonomy" id="228006"/>
    <lineage>
        <taxon>Bacteria</taxon>
        <taxon>Bacillati</taxon>
        <taxon>Actinomycetota</taxon>
        <taxon>Actinomycetes</taxon>
        <taxon>Mycobacteriales</taxon>
        <taxon>Nocardiaceae</taxon>
        <taxon>Nocardia</taxon>
    </lineage>
</organism>
<keyword evidence="3" id="KW-1185">Reference proteome</keyword>
<gene>
    <name evidence="2" type="ORF">DFR70_11530</name>
</gene>
<proteinExistence type="predicted"/>
<sequence>MNVGGAASRDLPSLLRQYSYGFLRHPYGWCAGKPGRQNRSASAGRQADHYTGQSFEQIENAFCRVVDGVSGVEIARYDLSGGGSHTGLVMGMVIRIDGVWRFEPVGEAVRARHPVEAVARVREMPA</sequence>
<dbReference type="Gene3D" id="2.60.60.30">
    <property type="entry name" value="sav2460 like domains"/>
    <property type="match status" value="1"/>
</dbReference>
<dbReference type="RefSeq" id="WP_083895057.1">
    <property type="nucleotide sequence ID" value="NZ_QJKF01000015.1"/>
</dbReference>
<name>A0A318KET5_9NOCA</name>
<dbReference type="AlphaFoldDB" id="A0A318KET5"/>
<comment type="caution">
    <text evidence="2">The sequence shown here is derived from an EMBL/GenBank/DDBJ whole genome shotgun (WGS) entry which is preliminary data.</text>
</comment>
<evidence type="ECO:0000313" key="3">
    <source>
        <dbReference type="Proteomes" id="UP000247569"/>
    </source>
</evidence>
<dbReference type="PANTHER" id="PTHR32097">
    <property type="entry name" value="CAMP-BINDING PROTEIN 1-RELATED"/>
    <property type="match status" value="1"/>
</dbReference>
<dbReference type="EMBL" id="QJKF01000015">
    <property type="protein sequence ID" value="PXX58057.1"/>
    <property type="molecule type" value="Genomic_DNA"/>
</dbReference>
<protein>
    <submittedName>
        <fullName evidence="2">TerD domain-containing protein</fullName>
    </submittedName>
</protein>
<dbReference type="CDD" id="cd06974">
    <property type="entry name" value="TerD_like"/>
    <property type="match status" value="1"/>
</dbReference>
<evidence type="ECO:0000259" key="1">
    <source>
        <dbReference type="Pfam" id="PF02342"/>
    </source>
</evidence>